<dbReference type="InterPro" id="IPR004565">
    <property type="entry name" value="OM_lipoprot_LolB"/>
</dbReference>
<dbReference type="Gene3D" id="2.50.20.10">
    <property type="entry name" value="Lipoprotein localisation LolA/LolB/LppX"/>
    <property type="match status" value="1"/>
</dbReference>
<keyword evidence="8 13" id="KW-0472">Membrane</keyword>
<protein>
    <recommendedName>
        <fullName evidence="4 13">Outer-membrane lipoprotein LolB</fullName>
    </recommendedName>
</protein>
<evidence type="ECO:0000256" key="9">
    <source>
        <dbReference type="ARBA" id="ARBA00023139"/>
    </source>
</evidence>
<evidence type="ECO:0000256" key="1">
    <source>
        <dbReference type="ARBA" id="ARBA00004459"/>
    </source>
</evidence>
<comment type="function">
    <text evidence="13">Plays a critical role in the incorporation of lipoproteins in the outer membrane after they are released by the LolA protein.</text>
</comment>
<name>A0ABV7HUB3_9GAMM</name>
<accession>A0ABV7HUB3</accession>
<evidence type="ECO:0000256" key="13">
    <source>
        <dbReference type="HAMAP-Rule" id="MF_00233"/>
    </source>
</evidence>
<keyword evidence="5 13" id="KW-0813">Transport</keyword>
<sequence>MPTHQFNATVRAVKTTAALLAILLLSHCAQTPGPAPTEPVNSLAHEQRLRTIKQWHLKAKAGLRSPAQNGSARLDWQQNPDDFYISLSGPLGQGRVALNGDPNSVTLTQPDAEPLRAASAEALLYQQTGWELPVSLLTDWLLGLPAQTLPIDNLTRDHNGLLKTLNQAGWQLSYSGYQAVNDVFLPGKIIATRELDDKQSMRLVIAVYDWQTTQANATHQ</sequence>
<evidence type="ECO:0000256" key="6">
    <source>
        <dbReference type="ARBA" id="ARBA00022729"/>
    </source>
</evidence>
<keyword evidence="10 13" id="KW-0143">Chaperone</keyword>
<dbReference type="Proteomes" id="UP001595548">
    <property type="component" value="Unassembled WGS sequence"/>
</dbReference>
<gene>
    <name evidence="13 15" type="primary">lolB</name>
    <name evidence="15" type="ORF">ACFOEB_10800</name>
</gene>
<evidence type="ECO:0000256" key="2">
    <source>
        <dbReference type="ARBA" id="ARBA00009696"/>
    </source>
</evidence>
<keyword evidence="11 13" id="KW-0998">Cell outer membrane</keyword>
<reference evidence="16" key="1">
    <citation type="journal article" date="2019" name="Int. J. Syst. Evol. Microbiol.">
        <title>The Global Catalogue of Microorganisms (GCM) 10K type strain sequencing project: providing services to taxonomists for standard genome sequencing and annotation.</title>
        <authorList>
            <consortium name="The Broad Institute Genomics Platform"/>
            <consortium name="The Broad Institute Genome Sequencing Center for Infectious Disease"/>
            <person name="Wu L."/>
            <person name="Ma J."/>
        </authorList>
    </citation>
    <scope>NUCLEOTIDE SEQUENCE [LARGE SCALE GENOMIC DNA]</scope>
    <source>
        <strain evidence="16">KCTC 52141</strain>
    </source>
</reference>
<comment type="caution">
    <text evidence="15">The sequence shown here is derived from an EMBL/GenBank/DDBJ whole genome shotgun (WGS) entry which is preliminary data.</text>
</comment>
<evidence type="ECO:0000256" key="11">
    <source>
        <dbReference type="ARBA" id="ARBA00023237"/>
    </source>
</evidence>
<feature type="signal peptide" evidence="14">
    <location>
        <begin position="1"/>
        <end position="29"/>
    </location>
</feature>
<evidence type="ECO:0000313" key="16">
    <source>
        <dbReference type="Proteomes" id="UP001595548"/>
    </source>
</evidence>
<dbReference type="Pfam" id="PF03550">
    <property type="entry name" value="LolB"/>
    <property type="match status" value="1"/>
</dbReference>
<dbReference type="EMBL" id="JBHRTL010000006">
    <property type="protein sequence ID" value="MFC3155690.1"/>
    <property type="molecule type" value="Genomic_DNA"/>
</dbReference>
<dbReference type="InterPro" id="IPR029046">
    <property type="entry name" value="LolA/LolB/LppX"/>
</dbReference>
<keyword evidence="6 14" id="KW-0732">Signal</keyword>
<keyword evidence="9" id="KW-0564">Palmitate</keyword>
<evidence type="ECO:0000313" key="15">
    <source>
        <dbReference type="EMBL" id="MFC3155690.1"/>
    </source>
</evidence>
<evidence type="ECO:0000256" key="7">
    <source>
        <dbReference type="ARBA" id="ARBA00022927"/>
    </source>
</evidence>
<evidence type="ECO:0000256" key="10">
    <source>
        <dbReference type="ARBA" id="ARBA00023186"/>
    </source>
</evidence>
<keyword evidence="16" id="KW-1185">Reference proteome</keyword>
<dbReference type="SUPFAM" id="SSF89392">
    <property type="entry name" value="Prokaryotic lipoproteins and lipoprotein localization factors"/>
    <property type="match status" value="1"/>
</dbReference>
<evidence type="ECO:0000256" key="14">
    <source>
        <dbReference type="SAM" id="SignalP"/>
    </source>
</evidence>
<keyword evidence="7 13" id="KW-0653">Protein transport</keyword>
<comment type="similarity">
    <text evidence="2 13">Belongs to the LolB family.</text>
</comment>
<dbReference type="HAMAP" id="MF_00233">
    <property type="entry name" value="LolB"/>
    <property type="match status" value="1"/>
</dbReference>
<comment type="subcellular location">
    <subcellularLocation>
        <location evidence="1">Cell outer membrane</location>
        <topology evidence="1">Lipid-anchor</topology>
    </subcellularLocation>
</comment>
<proteinExistence type="inferred from homology"/>
<evidence type="ECO:0000256" key="12">
    <source>
        <dbReference type="ARBA" id="ARBA00023288"/>
    </source>
</evidence>
<dbReference type="CDD" id="cd16326">
    <property type="entry name" value="LolB"/>
    <property type="match status" value="1"/>
</dbReference>
<evidence type="ECO:0000256" key="3">
    <source>
        <dbReference type="ARBA" id="ARBA00011245"/>
    </source>
</evidence>
<evidence type="ECO:0000256" key="4">
    <source>
        <dbReference type="ARBA" id="ARBA00016202"/>
    </source>
</evidence>
<evidence type="ECO:0000256" key="8">
    <source>
        <dbReference type="ARBA" id="ARBA00023136"/>
    </source>
</evidence>
<keyword evidence="12 15" id="KW-0449">Lipoprotein</keyword>
<feature type="chain" id="PRO_5045573136" description="Outer-membrane lipoprotein LolB" evidence="14">
    <location>
        <begin position="30"/>
        <end position="220"/>
    </location>
</feature>
<organism evidence="15 16">
    <name type="scientific">Gilvimarinus japonicus</name>
    <dbReference type="NCBI Taxonomy" id="1796469"/>
    <lineage>
        <taxon>Bacteria</taxon>
        <taxon>Pseudomonadati</taxon>
        <taxon>Pseudomonadota</taxon>
        <taxon>Gammaproteobacteria</taxon>
        <taxon>Cellvibrionales</taxon>
        <taxon>Cellvibrionaceae</taxon>
        <taxon>Gilvimarinus</taxon>
    </lineage>
</organism>
<dbReference type="RefSeq" id="WP_382416528.1">
    <property type="nucleotide sequence ID" value="NZ_AP031500.1"/>
</dbReference>
<dbReference type="NCBIfam" id="TIGR00548">
    <property type="entry name" value="lolB"/>
    <property type="match status" value="1"/>
</dbReference>
<evidence type="ECO:0000256" key="5">
    <source>
        <dbReference type="ARBA" id="ARBA00022448"/>
    </source>
</evidence>
<comment type="subunit">
    <text evidence="3 13">Monomer.</text>
</comment>